<organism evidence="1 2">
    <name type="scientific">Brochothrix thermosphacta</name>
    <name type="common">Microbacterium thermosphactum</name>
    <dbReference type="NCBI Taxonomy" id="2756"/>
    <lineage>
        <taxon>Bacteria</taxon>
        <taxon>Bacillati</taxon>
        <taxon>Bacillota</taxon>
        <taxon>Bacilli</taxon>
        <taxon>Bacillales</taxon>
        <taxon>Listeriaceae</taxon>
        <taxon>Brochothrix</taxon>
    </lineage>
</organism>
<dbReference type="EMBL" id="OUNC01000024">
    <property type="protein sequence ID" value="SPP28923.1"/>
    <property type="molecule type" value="Genomic_DNA"/>
</dbReference>
<reference evidence="2" key="1">
    <citation type="submission" date="2018-04" db="EMBL/GenBank/DDBJ databases">
        <authorList>
            <person name="Illikoud N."/>
        </authorList>
    </citation>
    <scope>NUCLEOTIDE SEQUENCE [LARGE SCALE GENOMIC DNA]</scope>
</reference>
<sequence length="38" mass="4087">MKWLADSDVIRNPAVTLSVLGVTVKTDSTYSTKLMGST</sequence>
<accession>A0A2X0QLD7</accession>
<evidence type="ECO:0000313" key="2">
    <source>
        <dbReference type="Proteomes" id="UP000270190"/>
    </source>
</evidence>
<dbReference type="AlphaFoldDB" id="A0A2X0QLD7"/>
<gene>
    <name evidence="1" type="ORF">BTBSAS_300007</name>
</gene>
<protein>
    <submittedName>
        <fullName evidence="1">Uncharacterized protein</fullName>
    </submittedName>
</protein>
<dbReference type="Proteomes" id="UP000270190">
    <property type="component" value="Unassembled WGS sequence"/>
</dbReference>
<proteinExistence type="predicted"/>
<name>A0A2X0QLD7_BROTH</name>
<evidence type="ECO:0000313" key="1">
    <source>
        <dbReference type="EMBL" id="SPP28923.1"/>
    </source>
</evidence>